<dbReference type="GO" id="GO:0016126">
    <property type="term" value="P:sterol biosynthetic process"/>
    <property type="evidence" value="ECO:0007669"/>
    <property type="project" value="UniProtKB-KW"/>
</dbReference>
<dbReference type="InParanoid" id="K1X3U7"/>
<evidence type="ECO:0000313" key="16">
    <source>
        <dbReference type="EMBL" id="EKD15393.1"/>
    </source>
</evidence>
<evidence type="ECO:0000313" key="17">
    <source>
        <dbReference type="Proteomes" id="UP000006753"/>
    </source>
</evidence>
<evidence type="ECO:0000256" key="3">
    <source>
        <dbReference type="ARBA" id="ARBA00022516"/>
    </source>
</evidence>
<dbReference type="EMBL" id="JH921442">
    <property type="protein sequence ID" value="EKD15393.1"/>
    <property type="molecule type" value="Genomic_DNA"/>
</dbReference>
<feature type="transmembrane region" description="Helical" evidence="14">
    <location>
        <begin position="184"/>
        <end position="206"/>
    </location>
</feature>
<dbReference type="eggNOG" id="KOG4826">
    <property type="taxonomic scope" value="Eukaryota"/>
</dbReference>
<comment type="subcellular location">
    <subcellularLocation>
        <location evidence="1">Membrane</location>
        <topology evidence="1">Multi-pass membrane protein</topology>
    </subcellularLocation>
</comment>
<reference evidence="16 17" key="1">
    <citation type="journal article" date="2012" name="BMC Genomics">
        <title>Sequencing the genome of Marssonina brunnea reveals fungus-poplar co-evolution.</title>
        <authorList>
            <person name="Zhu S."/>
            <person name="Cao Y.-Z."/>
            <person name="Jiang C."/>
            <person name="Tan B.-Y."/>
            <person name="Wang Z."/>
            <person name="Feng S."/>
            <person name="Zhang L."/>
            <person name="Su X.-H."/>
            <person name="Brejova B."/>
            <person name="Vinar T."/>
            <person name="Xu M."/>
            <person name="Wang M.-X."/>
            <person name="Zhang S.-G."/>
            <person name="Huang M.-R."/>
            <person name="Wu R."/>
            <person name="Zhou Y."/>
        </authorList>
    </citation>
    <scope>NUCLEOTIDE SEQUENCE [LARGE SCALE GENOMIC DNA]</scope>
    <source>
        <strain evidence="16 17">MB_m1</strain>
    </source>
</reference>
<dbReference type="GO" id="GO:0005783">
    <property type="term" value="C:endoplasmic reticulum"/>
    <property type="evidence" value="ECO:0007669"/>
    <property type="project" value="TreeGrafter"/>
</dbReference>
<keyword evidence="4 13" id="KW-0812">Transmembrane</keyword>
<accession>K1X3U7</accession>
<dbReference type="GO" id="GO:0047750">
    <property type="term" value="F:cholestenol delta-isomerase activity"/>
    <property type="evidence" value="ECO:0007669"/>
    <property type="project" value="InterPro"/>
</dbReference>
<sequence length="322" mass="36261">MSTGNHPYFPPEIVLSGGVFVENDWNVFTLIAIFGAGWLAIMAVTLLFVQRVNPKLSSSDRCLVLWFTLCGCIHIFFEGYFIYNHHRMASMTDFFGQLWKEYALSDSRYMTSDPFVLCMESWTALIWGPLSLLTAHHITTSSPYRHPLQALVSTGHFYGALLYYCTSLYEDFFRGERYYRPEGYYFWFYFVGMNGAWIVIPLACLLGSMRAVGRAFEVQGAIGRGLEEVEMKKRSLTPFSTFRTGTSDEGLVPLASPAPQALRVLENVTATSLNTDGIWLSASSIDQDNDSINHRVPEELSSSAQPAIYNETILTICVSSKV</sequence>
<evidence type="ECO:0000256" key="4">
    <source>
        <dbReference type="ARBA" id="ARBA00022692"/>
    </source>
</evidence>
<evidence type="ECO:0000256" key="6">
    <source>
        <dbReference type="ARBA" id="ARBA00022989"/>
    </source>
</evidence>
<feature type="domain" description="EXPERA" evidence="15">
    <location>
        <begin position="59"/>
        <end position="205"/>
    </location>
</feature>
<dbReference type="InterPro" id="IPR033118">
    <property type="entry name" value="EXPERA"/>
</dbReference>
<keyword evidence="5" id="KW-0752">Steroid biosynthesis</keyword>
<evidence type="ECO:0000256" key="1">
    <source>
        <dbReference type="ARBA" id="ARBA00004141"/>
    </source>
</evidence>
<dbReference type="GO" id="GO:0004769">
    <property type="term" value="F:steroid Delta-isomerase activity"/>
    <property type="evidence" value="ECO:0007669"/>
    <property type="project" value="TreeGrafter"/>
</dbReference>
<keyword evidence="17" id="KW-1185">Reference proteome</keyword>
<name>K1X3U7_MARBU</name>
<feature type="transmembrane region" description="Helical" evidence="14">
    <location>
        <begin position="61"/>
        <end position="83"/>
    </location>
</feature>
<feature type="transmembrane region" description="Helical" evidence="14">
    <location>
        <begin position="25"/>
        <end position="49"/>
    </location>
</feature>
<dbReference type="GO" id="GO:0000247">
    <property type="term" value="F:C-8 sterol isomerase activity"/>
    <property type="evidence" value="ECO:0007669"/>
    <property type="project" value="TreeGrafter"/>
</dbReference>
<evidence type="ECO:0000256" key="9">
    <source>
        <dbReference type="ARBA" id="ARBA00023136"/>
    </source>
</evidence>
<keyword evidence="12" id="KW-0413">Isomerase</keyword>
<evidence type="ECO:0000256" key="2">
    <source>
        <dbReference type="ARBA" id="ARBA00008337"/>
    </source>
</evidence>
<organism evidence="16 17">
    <name type="scientific">Marssonina brunnea f. sp. multigermtubi (strain MB_m1)</name>
    <name type="common">Marssonina leaf spot fungus</name>
    <dbReference type="NCBI Taxonomy" id="1072389"/>
    <lineage>
        <taxon>Eukaryota</taxon>
        <taxon>Fungi</taxon>
        <taxon>Dikarya</taxon>
        <taxon>Ascomycota</taxon>
        <taxon>Pezizomycotina</taxon>
        <taxon>Leotiomycetes</taxon>
        <taxon>Helotiales</taxon>
        <taxon>Drepanopezizaceae</taxon>
        <taxon>Drepanopeziza</taxon>
    </lineage>
</organism>
<dbReference type="PANTHER" id="PTHR14207">
    <property type="entry name" value="STEROL ISOMERASE"/>
    <property type="match status" value="1"/>
</dbReference>
<dbReference type="InterPro" id="IPR007905">
    <property type="entry name" value="EBP"/>
</dbReference>
<dbReference type="GeneID" id="18762544"/>
<dbReference type="Proteomes" id="UP000006753">
    <property type="component" value="Unassembled WGS sequence"/>
</dbReference>
<keyword evidence="7" id="KW-0756">Sterol biosynthesis</keyword>
<keyword evidence="9 13" id="KW-0472">Membrane</keyword>
<evidence type="ECO:0000256" key="5">
    <source>
        <dbReference type="ARBA" id="ARBA00022955"/>
    </source>
</evidence>
<keyword evidence="10" id="KW-1207">Sterol metabolism</keyword>
<dbReference type="HOGENOM" id="CLU_072128_0_0_1"/>
<proteinExistence type="inferred from homology"/>
<dbReference type="STRING" id="1072389.K1X3U7"/>
<dbReference type="OrthoDB" id="58557at2759"/>
<comment type="similarity">
    <text evidence="2">Belongs to the EBP family.</text>
</comment>
<keyword evidence="11" id="KW-0753">Steroid metabolism</keyword>
<evidence type="ECO:0000256" key="14">
    <source>
        <dbReference type="SAM" id="Phobius"/>
    </source>
</evidence>
<dbReference type="Pfam" id="PF05241">
    <property type="entry name" value="EBP"/>
    <property type="match status" value="1"/>
</dbReference>
<dbReference type="KEGG" id="mbe:MBM_06609"/>
<keyword evidence="8" id="KW-0443">Lipid metabolism</keyword>
<evidence type="ECO:0000256" key="13">
    <source>
        <dbReference type="PROSITE-ProRule" id="PRU01087"/>
    </source>
</evidence>
<gene>
    <name evidence="16" type="ORF">MBM_06609</name>
</gene>
<evidence type="ECO:0000256" key="8">
    <source>
        <dbReference type="ARBA" id="ARBA00023098"/>
    </source>
</evidence>
<evidence type="ECO:0000256" key="11">
    <source>
        <dbReference type="ARBA" id="ARBA00023221"/>
    </source>
</evidence>
<protein>
    <recommendedName>
        <fullName evidence="15">EXPERA domain-containing protein</fullName>
    </recommendedName>
</protein>
<dbReference type="PANTHER" id="PTHR14207:SF0">
    <property type="entry name" value="3-BETA-HYDROXYSTEROID-DELTA(8),DELTA(7)-ISOMERASE"/>
    <property type="match status" value="1"/>
</dbReference>
<evidence type="ECO:0000259" key="15">
    <source>
        <dbReference type="PROSITE" id="PS51751"/>
    </source>
</evidence>
<keyword evidence="3" id="KW-0444">Lipid biosynthesis</keyword>
<keyword evidence="6 13" id="KW-1133">Transmembrane helix</keyword>
<evidence type="ECO:0000256" key="7">
    <source>
        <dbReference type="ARBA" id="ARBA00023011"/>
    </source>
</evidence>
<dbReference type="GO" id="GO:0016020">
    <property type="term" value="C:membrane"/>
    <property type="evidence" value="ECO:0007669"/>
    <property type="project" value="UniProtKB-SubCell"/>
</dbReference>
<dbReference type="AlphaFoldDB" id="K1X3U7"/>
<dbReference type="PROSITE" id="PS51751">
    <property type="entry name" value="EXPERA"/>
    <property type="match status" value="1"/>
</dbReference>
<evidence type="ECO:0000256" key="10">
    <source>
        <dbReference type="ARBA" id="ARBA00023166"/>
    </source>
</evidence>
<evidence type="ECO:0000256" key="12">
    <source>
        <dbReference type="ARBA" id="ARBA00023235"/>
    </source>
</evidence>